<evidence type="ECO:0000256" key="6">
    <source>
        <dbReference type="ARBA" id="ARBA00022729"/>
    </source>
</evidence>
<keyword evidence="8" id="KW-0626">Porin</keyword>
<evidence type="ECO:0000256" key="3">
    <source>
        <dbReference type="ARBA" id="ARBA00022448"/>
    </source>
</evidence>
<evidence type="ECO:0000256" key="11">
    <source>
        <dbReference type="SAM" id="SignalP"/>
    </source>
</evidence>
<evidence type="ECO:0000256" key="9">
    <source>
        <dbReference type="ARBA" id="ARBA00023136"/>
    </source>
</evidence>
<dbReference type="Pfam" id="PF13609">
    <property type="entry name" value="Porin_4"/>
    <property type="match status" value="1"/>
</dbReference>
<proteinExistence type="predicted"/>
<evidence type="ECO:0000313" key="13">
    <source>
        <dbReference type="EMBL" id="MFC5460834.1"/>
    </source>
</evidence>
<dbReference type="InterPro" id="IPR002299">
    <property type="entry name" value="Porin_Neis"/>
</dbReference>
<comment type="subcellular location">
    <subcellularLocation>
        <location evidence="1">Cell outer membrane</location>
        <topology evidence="1">Multi-pass membrane protein</topology>
    </subcellularLocation>
</comment>
<comment type="caution">
    <text evidence="13">The sequence shown here is derived from an EMBL/GenBank/DDBJ whole genome shotgun (WGS) entry which is preliminary data.</text>
</comment>
<keyword evidence="14" id="KW-1185">Reference proteome</keyword>
<keyword evidence="6 11" id="KW-0732">Signal</keyword>
<evidence type="ECO:0000259" key="12">
    <source>
        <dbReference type="Pfam" id="PF13609"/>
    </source>
</evidence>
<evidence type="ECO:0000256" key="1">
    <source>
        <dbReference type="ARBA" id="ARBA00004571"/>
    </source>
</evidence>
<keyword evidence="5" id="KW-0812">Transmembrane</keyword>
<dbReference type="RefSeq" id="WP_379784085.1">
    <property type="nucleotide sequence ID" value="NZ_JBHSMU010000014.1"/>
</dbReference>
<feature type="domain" description="Porin" evidence="12">
    <location>
        <begin position="20"/>
        <end position="370"/>
    </location>
</feature>
<evidence type="ECO:0000256" key="5">
    <source>
        <dbReference type="ARBA" id="ARBA00022692"/>
    </source>
</evidence>
<dbReference type="InterPro" id="IPR033900">
    <property type="entry name" value="Gram_neg_porin_domain"/>
</dbReference>
<evidence type="ECO:0000256" key="8">
    <source>
        <dbReference type="ARBA" id="ARBA00023114"/>
    </source>
</evidence>
<keyword evidence="4" id="KW-1134">Transmembrane beta strand</keyword>
<dbReference type="PRINTS" id="PR00184">
    <property type="entry name" value="NEISSPPORIN"/>
</dbReference>
<keyword evidence="10" id="KW-0998">Cell outer membrane</keyword>
<keyword evidence="3" id="KW-0813">Transport</keyword>
<dbReference type="CDD" id="cd00342">
    <property type="entry name" value="gram_neg_porins"/>
    <property type="match status" value="1"/>
</dbReference>
<keyword evidence="7" id="KW-0406">Ion transport</keyword>
<feature type="signal peptide" evidence="11">
    <location>
        <begin position="1"/>
        <end position="31"/>
    </location>
</feature>
<evidence type="ECO:0000256" key="2">
    <source>
        <dbReference type="ARBA" id="ARBA00011233"/>
    </source>
</evidence>
<evidence type="ECO:0000313" key="14">
    <source>
        <dbReference type="Proteomes" id="UP001596050"/>
    </source>
</evidence>
<evidence type="ECO:0000256" key="7">
    <source>
        <dbReference type="ARBA" id="ARBA00023065"/>
    </source>
</evidence>
<protein>
    <submittedName>
        <fullName evidence="13">Porin</fullName>
    </submittedName>
</protein>
<dbReference type="PANTHER" id="PTHR34501:SF9">
    <property type="entry name" value="MAJOR OUTER MEMBRANE PROTEIN P.IA"/>
    <property type="match status" value="1"/>
</dbReference>
<name>A0ABW0L520_9BURK</name>
<organism evidence="13 14">
    <name type="scientific">Massilia niabensis</name>
    <dbReference type="NCBI Taxonomy" id="544910"/>
    <lineage>
        <taxon>Bacteria</taxon>
        <taxon>Pseudomonadati</taxon>
        <taxon>Pseudomonadota</taxon>
        <taxon>Betaproteobacteria</taxon>
        <taxon>Burkholderiales</taxon>
        <taxon>Oxalobacteraceae</taxon>
        <taxon>Telluria group</taxon>
        <taxon>Massilia</taxon>
    </lineage>
</organism>
<comment type="subunit">
    <text evidence="2">Homotrimer.</text>
</comment>
<dbReference type="Proteomes" id="UP001596050">
    <property type="component" value="Unassembled WGS sequence"/>
</dbReference>
<accession>A0ABW0L520</accession>
<keyword evidence="9" id="KW-0472">Membrane</keyword>
<dbReference type="Gene3D" id="2.40.160.10">
    <property type="entry name" value="Porin"/>
    <property type="match status" value="1"/>
</dbReference>
<dbReference type="InterPro" id="IPR023614">
    <property type="entry name" value="Porin_dom_sf"/>
</dbReference>
<dbReference type="EMBL" id="JBHSMU010000014">
    <property type="protein sequence ID" value="MFC5460834.1"/>
    <property type="molecule type" value="Genomic_DNA"/>
</dbReference>
<reference evidence="14" key="1">
    <citation type="journal article" date="2019" name="Int. J. Syst. Evol. Microbiol.">
        <title>The Global Catalogue of Microorganisms (GCM) 10K type strain sequencing project: providing services to taxonomists for standard genome sequencing and annotation.</title>
        <authorList>
            <consortium name="The Broad Institute Genomics Platform"/>
            <consortium name="The Broad Institute Genome Sequencing Center for Infectious Disease"/>
            <person name="Wu L."/>
            <person name="Ma J."/>
        </authorList>
    </citation>
    <scope>NUCLEOTIDE SEQUENCE [LARGE SCALE GENOMIC DNA]</scope>
    <source>
        <strain evidence="14">KACC 12649</strain>
    </source>
</reference>
<evidence type="ECO:0000256" key="4">
    <source>
        <dbReference type="ARBA" id="ARBA00022452"/>
    </source>
</evidence>
<feature type="chain" id="PRO_5047225511" evidence="11">
    <location>
        <begin position="32"/>
        <end position="409"/>
    </location>
</feature>
<dbReference type="SUPFAM" id="SSF56935">
    <property type="entry name" value="Porins"/>
    <property type="match status" value="1"/>
</dbReference>
<dbReference type="PANTHER" id="PTHR34501">
    <property type="entry name" value="PROTEIN YDDL-RELATED"/>
    <property type="match status" value="1"/>
</dbReference>
<evidence type="ECO:0000256" key="10">
    <source>
        <dbReference type="ARBA" id="ARBA00023237"/>
    </source>
</evidence>
<gene>
    <name evidence="13" type="ORF">ACFPN5_13570</name>
</gene>
<dbReference type="InterPro" id="IPR050298">
    <property type="entry name" value="Gram-neg_bact_OMP"/>
</dbReference>
<sequence>MPRTSIALPRPVLLSTLLCTLLASLAPAALAQTQPVPYLMTQIAQLPEFSRGGDGVRIYGTVDMGGMYSTTDNASGRWQLQSGGDYTSKLGFYASEDLGGGVKAEIKLEAGFNADTGVQQANALFNRESWIGLRSATLGTVRLGNQINAMLPLYIDPFLLVSTNSAYTWVGGGAMQSARGVGANTDLGPGAGTIPVRVPKSITYATPRFKGLSAQAILATNPTGGREPKFGVRGGTLGWNAGPVYLAASLTQSWSSPVVVASTLPAQPVRTDMPAVGAIFDNGQLVLSTSYVRIKPRLAQSGEAELTTLGVILPRGRLTYRGSAVHRDTEGARDGAGRLVESSALGLMFGADYALSRRTSLYARAGSVRNFGASTIMLNGIALPFQPGSTAPQTGIETRTASVGMFHHF</sequence>